<reference evidence="10" key="1">
    <citation type="journal article" date="2019" name="Int. J. Syst. Evol. Microbiol.">
        <title>The Global Catalogue of Microorganisms (GCM) 10K type strain sequencing project: providing services to taxonomists for standard genome sequencing and annotation.</title>
        <authorList>
            <consortium name="The Broad Institute Genomics Platform"/>
            <consortium name="The Broad Institute Genome Sequencing Center for Infectious Disease"/>
            <person name="Wu L."/>
            <person name="Ma J."/>
        </authorList>
    </citation>
    <scope>NUCLEOTIDE SEQUENCE [LARGE SCALE GENOMIC DNA]</scope>
    <source>
        <strain evidence="10">JCM 17459</strain>
    </source>
</reference>
<keyword evidence="5" id="KW-0675">Receptor</keyword>
<protein>
    <recommendedName>
        <fullName evidence="11">SpoIIE family protein phosphatase</fullName>
    </recommendedName>
</protein>
<dbReference type="Gene3D" id="3.30.450.20">
    <property type="entry name" value="PAS domain"/>
    <property type="match status" value="1"/>
</dbReference>
<evidence type="ECO:0000259" key="7">
    <source>
        <dbReference type="PROSITE" id="PS50046"/>
    </source>
</evidence>
<dbReference type="Gene3D" id="3.30.450.270">
    <property type="match status" value="1"/>
</dbReference>
<dbReference type="Gene3D" id="3.60.40.10">
    <property type="entry name" value="PPM-type phosphatase domain"/>
    <property type="match status" value="1"/>
</dbReference>
<dbReference type="PANTHER" id="PTHR43156">
    <property type="entry name" value="STAGE II SPORULATION PROTEIN E-RELATED"/>
    <property type="match status" value="1"/>
</dbReference>
<keyword evidence="4" id="KW-0157">Chromophore</keyword>
<sequence>MTGERGAKAEGEAGVGDGPGMDGEAGTDGGAIRGGGAGMGKDATVDNGTTADALELEACEAEPIRVPGKVQSRGVLLVVDDGVVVQVSENLPELLGVAVDDALGRPLAEVLGAEAASGVRLAESPAGGPLGDSLQQLTMHGREWLVASHLGGDGSVLVEAEPVPAATGDGEPTTAVFQQTHAVLREAATASSVEEIYALAATGVRRLTGFDRVMVYRFDRDYNGQVVAEDVREDLEPYLGLHYPASDIPAQARALYEKNWLRLISDTEAPTARLVPELHPRTAAPTDLTFATLRAVSPVHVEYLRTMGVRSSMSISLLNEGRLWGMVACHHVSGPHTPSLEVRAAAETLAAGLSLQAVVRAAADRAHHAQAVADELRRLVGVAETEPLAEAVAQPRLLELLDVDGLMLRVGGASAAVGLLPGDPDRVVRALVDAGGSAVAETAGVLTCDALPAALPDPDGALGEVAGALVVPLPEGDVLAMFRREVAREVAWGGDPGEKPVTVGDDGVARLGPRRSFARWQQVVEGTSRPWSVEDVEAAVAARRLVVEVLYRRTRPDLGAALALQRSSLPDRLPQPAGWHVAARYRPADGGRVGGDWYDSFELASGCLALVVGDVAGHGLAAASSMNQLRNGMRSLLVAHDGAVGPAVEALDRLAKQLLPEEMATMWAGVLDPATGEVEYVCAGHMPPLLVRDHHATWAEVVRNPPLGFLRERPRGGTLTVAPGESLLLYSDGLVERRADPIVSRLEELRATTEVTLDLEVLEHRLAGLESEDDATMLLVTADS</sequence>
<dbReference type="InterPro" id="IPR052016">
    <property type="entry name" value="Bact_Sigma-Reg"/>
</dbReference>
<evidence type="ECO:0008006" key="11">
    <source>
        <dbReference type="Google" id="ProtNLM"/>
    </source>
</evidence>
<dbReference type="SUPFAM" id="SSF55785">
    <property type="entry name" value="PYP-like sensor domain (PAS domain)"/>
    <property type="match status" value="1"/>
</dbReference>
<dbReference type="InterPro" id="IPR001294">
    <property type="entry name" value="Phytochrome"/>
</dbReference>
<dbReference type="InterPro" id="IPR001932">
    <property type="entry name" value="PPM-type_phosphatase-like_dom"/>
</dbReference>
<evidence type="ECO:0000313" key="10">
    <source>
        <dbReference type="Proteomes" id="UP001499841"/>
    </source>
</evidence>
<evidence type="ECO:0000313" key="9">
    <source>
        <dbReference type="EMBL" id="GAA4287672.1"/>
    </source>
</evidence>
<comment type="caution">
    <text evidence="9">The sequence shown here is derived from an EMBL/GenBank/DDBJ whole genome shotgun (WGS) entry which is preliminary data.</text>
</comment>
<evidence type="ECO:0000256" key="4">
    <source>
        <dbReference type="ARBA" id="ARBA00022991"/>
    </source>
</evidence>
<dbReference type="InterPro" id="IPR000014">
    <property type="entry name" value="PAS"/>
</dbReference>
<dbReference type="PROSITE" id="PS50046">
    <property type="entry name" value="PHYTOCHROME_2"/>
    <property type="match status" value="1"/>
</dbReference>
<evidence type="ECO:0000256" key="3">
    <source>
        <dbReference type="ARBA" id="ARBA00022801"/>
    </source>
</evidence>
<dbReference type="InterPro" id="IPR029016">
    <property type="entry name" value="GAF-like_dom_sf"/>
</dbReference>
<keyword evidence="1" id="KW-0600">Photoreceptor protein</keyword>
<feature type="domain" description="PAS" evidence="8">
    <location>
        <begin position="75"/>
        <end position="114"/>
    </location>
</feature>
<dbReference type="Pfam" id="PF00360">
    <property type="entry name" value="PHY"/>
    <property type="match status" value="1"/>
</dbReference>
<dbReference type="InterPro" id="IPR036457">
    <property type="entry name" value="PPM-type-like_dom_sf"/>
</dbReference>
<feature type="compositionally biased region" description="Gly residues" evidence="6">
    <location>
        <begin position="13"/>
        <end position="39"/>
    </location>
</feature>
<evidence type="ECO:0000256" key="1">
    <source>
        <dbReference type="ARBA" id="ARBA00022543"/>
    </source>
</evidence>
<dbReference type="InterPro" id="IPR003018">
    <property type="entry name" value="GAF"/>
</dbReference>
<name>A0ABP8EUJ6_9MICO</name>
<dbReference type="RefSeq" id="WP_345040619.1">
    <property type="nucleotide sequence ID" value="NZ_BAABBA010000008.1"/>
</dbReference>
<gene>
    <name evidence="9" type="ORF">GCM10022262_20310</name>
</gene>
<dbReference type="SMART" id="SM00331">
    <property type="entry name" value="PP2C_SIG"/>
    <property type="match status" value="1"/>
</dbReference>
<dbReference type="SUPFAM" id="SSF55781">
    <property type="entry name" value="GAF domain-like"/>
    <property type="match status" value="2"/>
</dbReference>
<dbReference type="InterPro" id="IPR016132">
    <property type="entry name" value="Phyto_chromo_attachment"/>
</dbReference>
<keyword evidence="10" id="KW-1185">Reference proteome</keyword>
<dbReference type="PROSITE" id="PS50112">
    <property type="entry name" value="PAS"/>
    <property type="match status" value="1"/>
</dbReference>
<dbReference type="Pfam" id="PF01590">
    <property type="entry name" value="GAF"/>
    <property type="match status" value="1"/>
</dbReference>
<dbReference type="PRINTS" id="PR01033">
    <property type="entry name" value="PHYTOCHROME"/>
</dbReference>
<organism evidence="9 10">
    <name type="scientific">Georgenia daeguensis</name>
    <dbReference type="NCBI Taxonomy" id="908355"/>
    <lineage>
        <taxon>Bacteria</taxon>
        <taxon>Bacillati</taxon>
        <taxon>Actinomycetota</taxon>
        <taxon>Actinomycetes</taxon>
        <taxon>Micrococcales</taxon>
        <taxon>Bogoriellaceae</taxon>
        <taxon>Georgenia</taxon>
    </lineage>
</organism>
<dbReference type="EMBL" id="BAABBA010000008">
    <property type="protein sequence ID" value="GAA4287672.1"/>
    <property type="molecule type" value="Genomic_DNA"/>
</dbReference>
<feature type="domain" description="Phytochrome chromophore attachment site" evidence="7">
    <location>
        <begin position="192"/>
        <end position="351"/>
    </location>
</feature>
<proteinExistence type="predicted"/>
<evidence type="ECO:0000256" key="6">
    <source>
        <dbReference type="SAM" id="MobiDB-lite"/>
    </source>
</evidence>
<accession>A0ABP8EUJ6</accession>
<dbReference type="Proteomes" id="UP001499841">
    <property type="component" value="Unassembled WGS sequence"/>
</dbReference>
<feature type="compositionally biased region" description="Basic and acidic residues" evidence="6">
    <location>
        <begin position="1"/>
        <end position="11"/>
    </location>
</feature>
<dbReference type="InterPro" id="IPR035965">
    <property type="entry name" value="PAS-like_dom_sf"/>
</dbReference>
<keyword evidence="3" id="KW-0378">Hydrolase</keyword>
<evidence type="ECO:0000259" key="8">
    <source>
        <dbReference type="PROSITE" id="PS50112"/>
    </source>
</evidence>
<feature type="region of interest" description="Disordered" evidence="6">
    <location>
        <begin position="1"/>
        <end position="44"/>
    </location>
</feature>
<dbReference type="Pfam" id="PF07228">
    <property type="entry name" value="SpoIIE"/>
    <property type="match status" value="1"/>
</dbReference>
<dbReference type="SUPFAM" id="SSF81606">
    <property type="entry name" value="PP2C-like"/>
    <property type="match status" value="1"/>
</dbReference>
<evidence type="ECO:0000256" key="2">
    <source>
        <dbReference type="ARBA" id="ARBA00022606"/>
    </source>
</evidence>
<evidence type="ECO:0000256" key="5">
    <source>
        <dbReference type="ARBA" id="ARBA00023170"/>
    </source>
</evidence>
<dbReference type="Pfam" id="PF08446">
    <property type="entry name" value="PAS_2"/>
    <property type="match status" value="1"/>
</dbReference>
<dbReference type="PANTHER" id="PTHR43156:SF2">
    <property type="entry name" value="STAGE II SPORULATION PROTEIN E"/>
    <property type="match status" value="1"/>
</dbReference>
<dbReference type="Gene3D" id="3.30.450.40">
    <property type="match status" value="1"/>
</dbReference>
<dbReference type="SMART" id="SM00065">
    <property type="entry name" value="GAF"/>
    <property type="match status" value="1"/>
</dbReference>
<dbReference type="InterPro" id="IPR013654">
    <property type="entry name" value="PAS_2"/>
</dbReference>
<dbReference type="InterPro" id="IPR043150">
    <property type="entry name" value="Phytochrome_PHY_sf"/>
</dbReference>
<keyword evidence="2" id="KW-0716">Sensory transduction</keyword>
<dbReference type="InterPro" id="IPR013515">
    <property type="entry name" value="Phytochrome_cen-reg"/>
</dbReference>